<dbReference type="AlphaFoldDB" id="A0A4P8WRF5"/>
<keyword evidence="2" id="KW-0004">4Fe-4S</keyword>
<dbReference type="EMBL" id="CP040332">
    <property type="protein sequence ID" value="QCS45103.1"/>
    <property type="molecule type" value="Genomic_DNA"/>
</dbReference>
<dbReference type="SUPFAM" id="SSF102114">
    <property type="entry name" value="Radical SAM enzymes"/>
    <property type="match status" value="1"/>
</dbReference>
<keyword evidence="6" id="KW-0411">Iron-sulfur</keyword>
<dbReference type="KEGG" id="nvr:FEJ81_22750"/>
<evidence type="ECO:0000256" key="2">
    <source>
        <dbReference type="ARBA" id="ARBA00022485"/>
    </source>
</evidence>
<evidence type="ECO:0000259" key="8">
    <source>
        <dbReference type="PROSITE" id="PS51918"/>
    </source>
</evidence>
<protein>
    <submittedName>
        <fullName evidence="9">7,8-didemethyl-8-hydroxy-5-deazariboflavin synthase subunit CofH</fullName>
    </submittedName>
</protein>
<evidence type="ECO:0000256" key="7">
    <source>
        <dbReference type="SAM" id="MobiDB-lite"/>
    </source>
</evidence>
<dbReference type="InterPro" id="IPR020050">
    <property type="entry name" value="FO_synthase_su2"/>
</dbReference>
<keyword evidence="9" id="KW-0614">Plasmid</keyword>
<dbReference type="SFLD" id="SFLDG01064">
    <property type="entry name" value="F420__menaquinone_cofactor_bio"/>
    <property type="match status" value="1"/>
</dbReference>
<dbReference type="SFLD" id="SFLDG01388">
    <property type="entry name" value="7_8-didemethyl-8-hydroxy-5-dea"/>
    <property type="match status" value="1"/>
</dbReference>
<dbReference type="Gene3D" id="3.20.20.70">
    <property type="entry name" value="Aldolase class I"/>
    <property type="match status" value="1"/>
</dbReference>
<geneLocation type="plasmid" evidence="10">
    <name>pnve414</name>
</geneLocation>
<dbReference type="InterPro" id="IPR007197">
    <property type="entry name" value="rSAM"/>
</dbReference>
<dbReference type="CDD" id="cd01335">
    <property type="entry name" value="Radical_SAM"/>
    <property type="match status" value="1"/>
</dbReference>
<gene>
    <name evidence="9" type="primary">cofH</name>
    <name evidence="9" type="ORF">FEJ81_22750</name>
</gene>
<feature type="region of interest" description="Disordered" evidence="7">
    <location>
        <begin position="448"/>
        <end position="496"/>
    </location>
</feature>
<dbReference type="SFLD" id="SFLDS00029">
    <property type="entry name" value="Radical_SAM"/>
    <property type="match status" value="1"/>
</dbReference>
<sequence>MCYQRILTGILVISSAPIFFALSNQFRCVSWIDKEAAALANSELDFEYQPETNQSFENALTKARDGKRLTVADAVELLTTGSGSEGLDPDRKEAVLEVADRRRAEMVGDEVTFIANLNNNVTTACNTGCLFCNFKDTAHQFEKDSEQEHPGFTKTPAESRKIVRDGVERGIYEVTSVSGLHPALALNEEHRTLLDPDDPQLNYKPPAVYDTDPSTYKEQIRAMSVDGVHVHSMTPEEVHHAQRGAEWDYKHVYRELEQVGLDTVPGTAAEILVDEVREIICPGKIDTEQWMDSMRAAAGVGLPMTATIMYGHVENEMHRAMHLKRVRDLQDETDNITEFIPLSFIHQQTPLHEHGVVSSGASNAEDELMIAVSRLFLDNIDHIQSSWVKYGDEHGLKLLNCGADDFMGTVLSEEITKRAGGDHGEFRSFVDYAEMISAIGRVPVERSTDYTKRRRIDPDESPLGPKLGPKADGTPLLTENHTDSGSSSGPTVVDDD</sequence>
<dbReference type="Pfam" id="PF04055">
    <property type="entry name" value="Radical_SAM"/>
    <property type="match status" value="1"/>
</dbReference>
<dbReference type="InterPro" id="IPR045567">
    <property type="entry name" value="CofH/MnqC-like_C"/>
</dbReference>
<evidence type="ECO:0000256" key="6">
    <source>
        <dbReference type="ARBA" id="ARBA00023014"/>
    </source>
</evidence>
<dbReference type="PANTHER" id="PTHR43076:SF1">
    <property type="entry name" value="LIPOYL SYNTHASE 2"/>
    <property type="match status" value="1"/>
</dbReference>
<dbReference type="InterPro" id="IPR058240">
    <property type="entry name" value="rSAM_sf"/>
</dbReference>
<evidence type="ECO:0000256" key="4">
    <source>
        <dbReference type="ARBA" id="ARBA00022723"/>
    </source>
</evidence>
<dbReference type="Proteomes" id="UP000302218">
    <property type="component" value="Plasmid pNVE414"/>
</dbReference>
<dbReference type="GO" id="GO:0051539">
    <property type="term" value="F:4 iron, 4 sulfur cluster binding"/>
    <property type="evidence" value="ECO:0007669"/>
    <property type="project" value="UniProtKB-KW"/>
</dbReference>
<dbReference type="Pfam" id="PF19288">
    <property type="entry name" value="CofH_C"/>
    <property type="match status" value="1"/>
</dbReference>
<feature type="domain" description="Radical SAM core" evidence="8">
    <location>
        <begin position="111"/>
        <end position="381"/>
    </location>
</feature>
<reference evidence="10" key="1">
    <citation type="submission" date="2019-05" db="EMBL/GenBank/DDBJ databases">
        <title>Genome sequence and methylation pattern of the halophilic Archaeon Natrinema versiforme BOL5-4.</title>
        <authorList>
            <person name="DasSarma P."/>
            <person name="Anton B.P."/>
            <person name="DasSarma S.L."/>
            <person name="Martinez F.L."/>
            <person name="Guzman D."/>
            <person name="Roberts R.J."/>
            <person name="DasSarma S."/>
        </authorList>
    </citation>
    <scope>NUCLEOTIDE SEQUENCE [LARGE SCALE GENOMIC DNA]</scope>
    <source>
        <strain evidence="10">BOL5-4</strain>
        <plasmid evidence="10">pnve414</plasmid>
    </source>
</reference>
<dbReference type="GO" id="GO:0044689">
    <property type="term" value="F:7,8-didemethyl-8-hydroxy-5-deazariboflavin synthase activity"/>
    <property type="evidence" value="ECO:0007669"/>
    <property type="project" value="TreeGrafter"/>
</dbReference>
<name>A0A4P8WRF5_9EURY</name>
<evidence type="ECO:0000256" key="1">
    <source>
        <dbReference type="ARBA" id="ARBA00001966"/>
    </source>
</evidence>
<dbReference type="PANTHER" id="PTHR43076">
    <property type="entry name" value="FO SYNTHASE (COFH)"/>
    <property type="match status" value="1"/>
</dbReference>
<dbReference type="GO" id="GO:0016765">
    <property type="term" value="F:transferase activity, transferring alkyl or aryl (other than methyl) groups"/>
    <property type="evidence" value="ECO:0007669"/>
    <property type="project" value="InterPro"/>
</dbReference>
<keyword evidence="4" id="KW-0479">Metal-binding</keyword>
<feature type="compositionally biased region" description="Polar residues" evidence="7">
    <location>
        <begin position="477"/>
        <end position="490"/>
    </location>
</feature>
<evidence type="ECO:0000313" key="9">
    <source>
        <dbReference type="EMBL" id="QCS45103.1"/>
    </source>
</evidence>
<accession>A0A4P8WRF5</accession>
<keyword evidence="5" id="KW-0408">Iron</keyword>
<evidence type="ECO:0000256" key="5">
    <source>
        <dbReference type="ARBA" id="ARBA00023004"/>
    </source>
</evidence>
<evidence type="ECO:0000256" key="3">
    <source>
        <dbReference type="ARBA" id="ARBA00022691"/>
    </source>
</evidence>
<dbReference type="InterPro" id="IPR013785">
    <property type="entry name" value="Aldolase_TIM"/>
</dbReference>
<dbReference type="InterPro" id="IPR034405">
    <property type="entry name" value="F420"/>
</dbReference>
<dbReference type="OrthoDB" id="8186at2157"/>
<comment type="cofactor">
    <cofactor evidence="1">
        <name>[4Fe-4S] cluster</name>
        <dbReference type="ChEBI" id="CHEBI:49883"/>
    </cofactor>
</comment>
<dbReference type="NCBIfam" id="NF005609">
    <property type="entry name" value="PRK07360.1"/>
    <property type="match status" value="1"/>
</dbReference>
<dbReference type="GO" id="GO:0046872">
    <property type="term" value="F:metal ion binding"/>
    <property type="evidence" value="ECO:0007669"/>
    <property type="project" value="UniProtKB-KW"/>
</dbReference>
<organism evidence="9 10">
    <name type="scientific">Natrinema versiforme</name>
    <dbReference type="NCBI Taxonomy" id="88724"/>
    <lineage>
        <taxon>Archaea</taxon>
        <taxon>Methanobacteriati</taxon>
        <taxon>Methanobacteriota</taxon>
        <taxon>Stenosarchaea group</taxon>
        <taxon>Halobacteria</taxon>
        <taxon>Halobacteriales</taxon>
        <taxon>Natrialbaceae</taxon>
        <taxon>Natrinema</taxon>
    </lineage>
</organism>
<proteinExistence type="predicted"/>
<keyword evidence="3" id="KW-0949">S-adenosyl-L-methionine</keyword>
<evidence type="ECO:0000313" key="10">
    <source>
        <dbReference type="Proteomes" id="UP000302218"/>
    </source>
</evidence>
<dbReference type="NCBIfam" id="TIGR00423">
    <property type="entry name" value="CofH family radical SAM protein"/>
    <property type="match status" value="1"/>
</dbReference>
<dbReference type="PROSITE" id="PS51918">
    <property type="entry name" value="RADICAL_SAM"/>
    <property type="match status" value="1"/>
</dbReference>